<keyword evidence="2" id="KW-1003">Cell membrane</keyword>
<feature type="transmembrane region" description="Helical" evidence="9">
    <location>
        <begin position="634"/>
        <end position="652"/>
    </location>
</feature>
<evidence type="ECO:0000256" key="9">
    <source>
        <dbReference type="SAM" id="Phobius"/>
    </source>
</evidence>
<evidence type="ECO:0000256" key="2">
    <source>
        <dbReference type="ARBA" id="ARBA00022475"/>
    </source>
</evidence>
<dbReference type="InterPro" id="IPR007267">
    <property type="entry name" value="GtrA_DPMS_TM"/>
</dbReference>
<evidence type="ECO:0000259" key="11">
    <source>
        <dbReference type="Pfam" id="PF13231"/>
    </source>
</evidence>
<dbReference type="InterPro" id="IPR038731">
    <property type="entry name" value="RgtA/B/C-like"/>
</dbReference>
<feature type="compositionally biased region" description="Pro residues" evidence="8">
    <location>
        <begin position="1"/>
        <end position="11"/>
    </location>
</feature>
<dbReference type="PANTHER" id="PTHR33908">
    <property type="entry name" value="MANNOSYLTRANSFERASE YKCB-RELATED"/>
    <property type="match status" value="1"/>
</dbReference>
<keyword evidence="6 9" id="KW-1133">Transmembrane helix</keyword>
<evidence type="ECO:0000313" key="12">
    <source>
        <dbReference type="EMBL" id="RDI99512.1"/>
    </source>
</evidence>
<dbReference type="Proteomes" id="UP000254711">
    <property type="component" value="Unassembled WGS sequence"/>
</dbReference>
<feature type="transmembrane region" description="Helical" evidence="9">
    <location>
        <begin position="248"/>
        <end position="269"/>
    </location>
</feature>
<evidence type="ECO:0000313" key="13">
    <source>
        <dbReference type="Proteomes" id="UP000254711"/>
    </source>
</evidence>
<evidence type="ECO:0000256" key="6">
    <source>
        <dbReference type="ARBA" id="ARBA00022989"/>
    </source>
</evidence>
<dbReference type="Pfam" id="PF04138">
    <property type="entry name" value="GtrA_DPMS_TM"/>
    <property type="match status" value="1"/>
</dbReference>
<feature type="region of interest" description="Disordered" evidence="8">
    <location>
        <begin position="1"/>
        <end position="68"/>
    </location>
</feature>
<evidence type="ECO:0000256" key="8">
    <source>
        <dbReference type="SAM" id="MobiDB-lite"/>
    </source>
</evidence>
<feature type="transmembrane region" description="Helical" evidence="9">
    <location>
        <begin position="658"/>
        <end position="679"/>
    </location>
</feature>
<feature type="transmembrane region" description="Helical" evidence="9">
    <location>
        <begin position="406"/>
        <end position="431"/>
    </location>
</feature>
<reference evidence="12 13" key="1">
    <citation type="submission" date="2018-07" db="EMBL/GenBank/DDBJ databases">
        <title>Dyella solisilvae sp. nov., isolated from the pine and broad-leaved mixed forest soil.</title>
        <authorList>
            <person name="Gao Z."/>
            <person name="Qiu L."/>
        </authorList>
    </citation>
    <scope>NUCLEOTIDE SEQUENCE [LARGE SCALE GENOMIC DNA]</scope>
    <source>
        <strain evidence="12 13">DHG54</strain>
    </source>
</reference>
<feature type="transmembrane region" description="Helical" evidence="9">
    <location>
        <begin position="132"/>
        <end position="151"/>
    </location>
</feature>
<dbReference type="Pfam" id="PF13231">
    <property type="entry name" value="PMT_2"/>
    <property type="match status" value="1"/>
</dbReference>
<gene>
    <name evidence="12" type="ORF">DVT68_01235</name>
</gene>
<evidence type="ECO:0000256" key="3">
    <source>
        <dbReference type="ARBA" id="ARBA00022676"/>
    </source>
</evidence>
<keyword evidence="3" id="KW-0328">Glycosyltransferase</keyword>
<keyword evidence="13" id="KW-1185">Reference proteome</keyword>
<comment type="subcellular location">
    <subcellularLocation>
        <location evidence="1">Cell membrane</location>
        <topology evidence="1">Multi-pass membrane protein</topology>
    </subcellularLocation>
</comment>
<evidence type="ECO:0000259" key="10">
    <source>
        <dbReference type="Pfam" id="PF04138"/>
    </source>
</evidence>
<feature type="transmembrane region" description="Helical" evidence="9">
    <location>
        <begin position="101"/>
        <end position="120"/>
    </location>
</feature>
<evidence type="ECO:0000256" key="5">
    <source>
        <dbReference type="ARBA" id="ARBA00022692"/>
    </source>
</evidence>
<feature type="transmembrane region" description="Helical" evidence="9">
    <location>
        <begin position="376"/>
        <end position="394"/>
    </location>
</feature>
<feature type="transmembrane region" description="Helical" evidence="9">
    <location>
        <begin position="601"/>
        <end position="622"/>
    </location>
</feature>
<feature type="transmembrane region" description="Helical" evidence="9">
    <location>
        <begin position="321"/>
        <end position="342"/>
    </location>
</feature>
<protein>
    <recommendedName>
        <fullName evidence="14">Glycosyltransferase RgtA/B/C/D-like domain-containing protein</fullName>
    </recommendedName>
</protein>
<proteinExistence type="predicted"/>
<keyword evidence="7 9" id="KW-0472">Membrane</keyword>
<sequence length="831" mass="91714">MKPNTPRPLPISPSSATPSAQALRAPQVASTTSRTSLSGRAPNGLSYPSSRTRGFNQQRRPSDLNSHNRAPVFDYSTGITVMLIHSKVSSLLRAELLTSRYLRFLTASGASAIVNILLRIELSRSMAYNPSVALAYVFSTLLAFVFNRIFVFSAQGRASHIQLARFFVVNIIGLIQTLVLSNVLSRLFSAVTHLPLQLNETLAHAFALSTLAITSFFLHKNFTFSNFAKTPDSSDLLKPTKRPLNVDLLVAAALVCTWTILASVVHPLGNFALNDDWSYARSVQVLLEQHRVYMDGWTTATFYFQALLGALFCLPTGFSFSALRVSTIVMGGFGIIGLYFLLKQVAGRRDWAAYGAAALMLNPIYFQNSFNFMTDVPYSVLATFACLFFARAFATRACRDELIGFLFLGAASLIRQITLPIALAYGLVVLWRTKLSWQNLVRAFWPAAGVQILLTAYNLFIIKLGIELPLADAKQRQMSFYVSKLGYTEFVHQMLVKIYIVFVYLSVSLLPLTIVISSAVCVRCLKTARERSMRKTLGPITLLAVTFLVSLSINDNCLRFLGNNLYSTMVLGPCDMGANCGLIYPRINPASWLPDFAWNSIFALIVTVTFGLLSAGATVALLRPDPKENSYVRSAAFSLVALISTLIPFALFNVFDRYVIPLVPMFGILLTAAGGLLLSNEYSQSNARQVLLSRTVSLSILMIYGVVAVGGTHDYLAWNRTRWSAISDLMERKHVTPADIEGGFAVTGWNLYVTNTEVRNRYNQQFYGPGRFSMPTASYVIGLDHRTNALGTCVRPHQGGEVKLASYPISGWLLDPRLEIAVFERCHDGGG</sequence>
<feature type="compositionally biased region" description="Polar residues" evidence="8">
    <location>
        <begin position="46"/>
        <end position="68"/>
    </location>
</feature>
<name>A0A370KA42_9GAMM</name>
<evidence type="ECO:0000256" key="1">
    <source>
        <dbReference type="ARBA" id="ARBA00004651"/>
    </source>
</evidence>
<dbReference type="AlphaFoldDB" id="A0A370KA42"/>
<evidence type="ECO:0000256" key="4">
    <source>
        <dbReference type="ARBA" id="ARBA00022679"/>
    </source>
</evidence>
<dbReference type="InterPro" id="IPR050297">
    <property type="entry name" value="LipidA_mod_glycosyltrf_83"/>
</dbReference>
<feature type="transmembrane region" description="Helical" evidence="9">
    <location>
        <begin position="501"/>
        <end position="525"/>
    </location>
</feature>
<feature type="compositionally biased region" description="Polar residues" evidence="8">
    <location>
        <begin position="28"/>
        <end position="38"/>
    </location>
</feature>
<dbReference type="GO" id="GO:0005886">
    <property type="term" value="C:plasma membrane"/>
    <property type="evidence" value="ECO:0007669"/>
    <property type="project" value="UniProtKB-SubCell"/>
</dbReference>
<comment type="caution">
    <text evidence="12">The sequence shown here is derived from an EMBL/GenBank/DDBJ whole genome shotgun (WGS) entry which is preliminary data.</text>
</comment>
<organism evidence="12 13">
    <name type="scientific">Dyella solisilvae</name>
    <dbReference type="NCBI Taxonomy" id="1920168"/>
    <lineage>
        <taxon>Bacteria</taxon>
        <taxon>Pseudomonadati</taxon>
        <taxon>Pseudomonadota</taxon>
        <taxon>Gammaproteobacteria</taxon>
        <taxon>Lysobacterales</taxon>
        <taxon>Rhodanobacteraceae</taxon>
        <taxon>Dyella</taxon>
    </lineage>
</organism>
<feature type="transmembrane region" description="Helical" evidence="9">
    <location>
        <begin position="201"/>
        <end position="219"/>
    </location>
</feature>
<dbReference type="EMBL" id="QQSY01000001">
    <property type="protein sequence ID" value="RDI99512.1"/>
    <property type="molecule type" value="Genomic_DNA"/>
</dbReference>
<feature type="domain" description="Glycosyltransferase RgtA/B/C/D-like" evidence="11">
    <location>
        <begin position="302"/>
        <end position="454"/>
    </location>
</feature>
<keyword evidence="4" id="KW-0808">Transferase</keyword>
<keyword evidence="5 9" id="KW-0812">Transmembrane</keyword>
<feature type="transmembrane region" description="Helical" evidence="9">
    <location>
        <begin position="163"/>
        <end position="181"/>
    </location>
</feature>
<feature type="transmembrane region" description="Helical" evidence="9">
    <location>
        <begin position="691"/>
        <end position="711"/>
    </location>
</feature>
<feature type="transmembrane region" description="Helical" evidence="9">
    <location>
        <begin position="537"/>
        <end position="553"/>
    </location>
</feature>
<accession>A0A370KA42</accession>
<dbReference type="PANTHER" id="PTHR33908:SF11">
    <property type="entry name" value="MEMBRANE PROTEIN"/>
    <property type="match status" value="1"/>
</dbReference>
<feature type="domain" description="GtrA/DPMS transmembrane" evidence="10">
    <location>
        <begin position="103"/>
        <end position="224"/>
    </location>
</feature>
<dbReference type="GO" id="GO:0016763">
    <property type="term" value="F:pentosyltransferase activity"/>
    <property type="evidence" value="ECO:0007669"/>
    <property type="project" value="TreeGrafter"/>
</dbReference>
<dbReference type="GO" id="GO:0009103">
    <property type="term" value="P:lipopolysaccharide biosynthetic process"/>
    <property type="evidence" value="ECO:0007669"/>
    <property type="project" value="UniProtKB-ARBA"/>
</dbReference>
<evidence type="ECO:0000256" key="7">
    <source>
        <dbReference type="ARBA" id="ARBA00023136"/>
    </source>
</evidence>
<evidence type="ECO:0008006" key="14">
    <source>
        <dbReference type="Google" id="ProtNLM"/>
    </source>
</evidence>
<feature type="transmembrane region" description="Helical" evidence="9">
    <location>
        <begin position="443"/>
        <end position="466"/>
    </location>
</feature>